<name>A0A8J1XRZ7_OWEFU</name>
<comment type="caution">
    <text evidence="1">The sequence shown here is derived from an EMBL/GenBank/DDBJ whole genome shotgun (WGS) entry which is preliminary data.</text>
</comment>
<dbReference type="Proteomes" id="UP000749559">
    <property type="component" value="Unassembled WGS sequence"/>
</dbReference>
<dbReference type="EMBL" id="CAIIXF020000007">
    <property type="protein sequence ID" value="CAH1790167.1"/>
    <property type="molecule type" value="Genomic_DNA"/>
</dbReference>
<dbReference type="OrthoDB" id="6091751at2759"/>
<protein>
    <submittedName>
        <fullName evidence="1">Uncharacterized protein</fullName>
    </submittedName>
</protein>
<gene>
    <name evidence="1" type="ORF">OFUS_LOCUS15415</name>
</gene>
<evidence type="ECO:0000313" key="1">
    <source>
        <dbReference type="EMBL" id="CAH1790167.1"/>
    </source>
</evidence>
<evidence type="ECO:0000313" key="2">
    <source>
        <dbReference type="Proteomes" id="UP000749559"/>
    </source>
</evidence>
<organism evidence="1 2">
    <name type="scientific">Owenia fusiformis</name>
    <name type="common">Polychaete worm</name>
    <dbReference type="NCBI Taxonomy" id="6347"/>
    <lineage>
        <taxon>Eukaryota</taxon>
        <taxon>Metazoa</taxon>
        <taxon>Spiralia</taxon>
        <taxon>Lophotrochozoa</taxon>
        <taxon>Annelida</taxon>
        <taxon>Polychaeta</taxon>
        <taxon>Sedentaria</taxon>
        <taxon>Canalipalpata</taxon>
        <taxon>Sabellida</taxon>
        <taxon>Oweniida</taxon>
        <taxon>Oweniidae</taxon>
        <taxon>Owenia</taxon>
    </lineage>
</organism>
<reference evidence="1" key="1">
    <citation type="submission" date="2022-03" db="EMBL/GenBank/DDBJ databases">
        <authorList>
            <person name="Martin C."/>
        </authorList>
    </citation>
    <scope>NUCLEOTIDE SEQUENCE</scope>
</reference>
<keyword evidence="2" id="KW-1185">Reference proteome</keyword>
<sequence length="761" mass="87239">MADNMINTCLWWITQKEEQIWLERENNEAIEIKTIEPANARTAVKATDVNNTTIYLLLKSFTPNSEDSQIIFDGLTVRERTSRSALCTAIEEHCQLKTPDDKAPSSEKENPSDFYCGIFKVDVRKLTAPSWERSVRPPDPNHVQSLKETFLKNPSGYFHLILVNVPNVKQFTKEVISRERTILEVIGGNHSREAFLSILNDDTISEHVKNMFRFRDAIVYCGLPNHLARHLANLHNIVRKSGKEESYMENICEMRAALYQLSGKSEIETTTVDPPNDRKLVEAWKATCQQVRGIQKRRDFNNSYGVAIRIAQWPTESFQELKHFDIKWRKGEITKQPKQPKGKTVLKKHHIACLLTPPLEDATHIIRQCIDGQIDYNQLRLKCTNTSTEETPRAEHVDDIIEEIVNQDEHENVSGPKDDTVVDKLKVDLEVMTTKYLQCKQELTNAEQNAMRYKDDLARVSDNYSKIEKSYLDMKSSLRKSNKDLTAMTAMYTKAKTDLTGVENKLKEAEFDQKQHEHFKETIRQLKNEKLYFEKQFKRLSEGYEKQSNVSDISEIIPATDSSLAITDQSGTSGVKRSRDVARTETDEHALDIDIAFKSKRRREAKYGQQIDPQATTQDCRTGDTDNLIDNVNTNELCDAISAQHTALSQQKKSGKTSSREIVCARWEDYVFLGVKEDDLIYYCQRQLSKIDEFNKLLRISKNMCLINKKDQAKVGVNIAIENFFVVQSGFLNISKNSLIITLMQDQAKVISCLSSIVSKL</sequence>
<accession>A0A8J1XRZ7</accession>
<proteinExistence type="predicted"/>
<dbReference type="AlphaFoldDB" id="A0A8J1XRZ7"/>